<feature type="compositionally biased region" description="Polar residues" evidence="15">
    <location>
        <begin position="168"/>
        <end position="186"/>
    </location>
</feature>
<dbReference type="InterPro" id="IPR005162">
    <property type="entry name" value="Retrotrans_gag_dom"/>
</dbReference>
<dbReference type="InterPro" id="IPR041588">
    <property type="entry name" value="Integrase_H2C2"/>
</dbReference>
<dbReference type="Gene3D" id="3.10.10.10">
    <property type="entry name" value="HIV Type 1 Reverse Transcriptase, subunit A, domain 1"/>
    <property type="match status" value="1"/>
</dbReference>
<dbReference type="InterPro" id="IPR043502">
    <property type="entry name" value="DNA/RNA_pol_sf"/>
</dbReference>
<evidence type="ECO:0000256" key="10">
    <source>
        <dbReference type="ARBA" id="ARBA00022908"/>
    </source>
</evidence>
<proteinExistence type="predicted"/>
<evidence type="ECO:0000256" key="2">
    <source>
        <dbReference type="ARBA" id="ARBA00022679"/>
    </source>
</evidence>
<dbReference type="PANTHER" id="PTHR37984:SF5">
    <property type="entry name" value="PROTEIN NYNRIN-LIKE"/>
    <property type="match status" value="1"/>
</dbReference>
<dbReference type="Pfam" id="PF17921">
    <property type="entry name" value="Integrase_H2C2"/>
    <property type="match status" value="1"/>
</dbReference>
<dbReference type="Pfam" id="PF17917">
    <property type="entry name" value="RT_RNaseH"/>
    <property type="match status" value="1"/>
</dbReference>
<evidence type="ECO:0000256" key="1">
    <source>
        <dbReference type="ARBA" id="ARBA00022670"/>
    </source>
</evidence>
<keyword evidence="12" id="KW-0239">DNA-directed DNA polymerase</keyword>
<evidence type="ECO:0000256" key="13">
    <source>
        <dbReference type="ARBA" id="ARBA00023125"/>
    </source>
</evidence>
<dbReference type="InterPro" id="IPR001584">
    <property type="entry name" value="Integrase_cat-core"/>
</dbReference>
<dbReference type="Pfam" id="PF00665">
    <property type="entry name" value="rve"/>
    <property type="match status" value="1"/>
</dbReference>
<evidence type="ECO:0000256" key="12">
    <source>
        <dbReference type="ARBA" id="ARBA00022932"/>
    </source>
</evidence>
<evidence type="ECO:0000313" key="17">
    <source>
        <dbReference type="EMBL" id="POM63570.1"/>
    </source>
</evidence>
<dbReference type="InterPro" id="IPR056924">
    <property type="entry name" value="SH3_Tf2-1"/>
</dbReference>
<organism evidence="17 18">
    <name type="scientific">Phytophthora palmivora</name>
    <dbReference type="NCBI Taxonomy" id="4796"/>
    <lineage>
        <taxon>Eukaryota</taxon>
        <taxon>Sar</taxon>
        <taxon>Stramenopiles</taxon>
        <taxon>Oomycota</taxon>
        <taxon>Peronosporomycetes</taxon>
        <taxon>Peronosporales</taxon>
        <taxon>Peronosporaceae</taxon>
        <taxon>Phytophthora</taxon>
    </lineage>
</organism>
<keyword evidence="8" id="KW-0378">Hydrolase</keyword>
<dbReference type="InterPro" id="IPR041373">
    <property type="entry name" value="RT_RNaseH"/>
</dbReference>
<keyword evidence="14" id="KW-0233">DNA recombination</keyword>
<dbReference type="Gene3D" id="3.30.420.10">
    <property type="entry name" value="Ribonuclease H-like superfamily/Ribonuclease H"/>
    <property type="match status" value="1"/>
</dbReference>
<protein>
    <recommendedName>
        <fullName evidence="16">Integrase catalytic domain-containing protein</fullName>
    </recommendedName>
</protein>
<name>A0A2P4XDE6_9STRA</name>
<dbReference type="FunFam" id="3.30.420.10:FF:000032">
    <property type="entry name" value="Retrovirus-related Pol polyprotein from transposon 297-like Protein"/>
    <property type="match status" value="1"/>
</dbReference>
<keyword evidence="10" id="KW-0229">DNA integration</keyword>
<reference evidence="17 18" key="1">
    <citation type="journal article" date="2017" name="Genome Biol. Evol.">
        <title>Phytophthora megakarya and P. palmivora, closely related causal agents of cacao black pod rot, underwent increases in genome sizes and gene numbers by different mechanisms.</title>
        <authorList>
            <person name="Ali S.S."/>
            <person name="Shao J."/>
            <person name="Lary D.J."/>
            <person name="Kronmiller B."/>
            <person name="Shen D."/>
            <person name="Strem M.D."/>
            <person name="Amoako-Attah I."/>
            <person name="Akrofi A.Y."/>
            <person name="Begoude B.A."/>
            <person name="Ten Hoopen G.M."/>
            <person name="Coulibaly K."/>
            <person name="Kebe B.I."/>
            <person name="Melnick R.L."/>
            <person name="Guiltinan M.J."/>
            <person name="Tyler B.M."/>
            <person name="Meinhardt L.W."/>
            <person name="Bailey B.A."/>
        </authorList>
    </citation>
    <scope>NUCLEOTIDE SEQUENCE [LARGE SCALE GENOMIC DNA]</scope>
    <source>
        <strain evidence="18">sbr112.9</strain>
    </source>
</reference>
<dbReference type="GO" id="GO:0006508">
    <property type="term" value="P:proteolysis"/>
    <property type="evidence" value="ECO:0007669"/>
    <property type="project" value="UniProtKB-KW"/>
</dbReference>
<dbReference type="SUPFAM" id="SSF56672">
    <property type="entry name" value="DNA/RNA polymerases"/>
    <property type="match status" value="1"/>
</dbReference>
<dbReference type="Gene3D" id="2.40.70.10">
    <property type="entry name" value="Acid Proteases"/>
    <property type="match status" value="1"/>
</dbReference>
<feature type="domain" description="Integrase catalytic" evidence="16">
    <location>
        <begin position="728"/>
        <end position="891"/>
    </location>
</feature>
<evidence type="ECO:0000256" key="7">
    <source>
        <dbReference type="ARBA" id="ARBA00022759"/>
    </source>
</evidence>
<accession>A0A2P4XDE6</accession>
<keyword evidence="6" id="KW-0064">Aspartyl protease</keyword>
<dbReference type="FunFam" id="1.10.340.70:FF:000001">
    <property type="entry name" value="Retrovirus-related Pol polyprotein from transposon gypsy-like Protein"/>
    <property type="match status" value="1"/>
</dbReference>
<dbReference type="AlphaFoldDB" id="A0A2P4XDE6"/>
<keyword evidence="4" id="KW-0540">Nuclease</keyword>
<dbReference type="SUPFAM" id="SSF53098">
    <property type="entry name" value="Ribonuclease H-like"/>
    <property type="match status" value="1"/>
</dbReference>
<dbReference type="PROSITE" id="PS50994">
    <property type="entry name" value="INTEGRASE"/>
    <property type="match status" value="1"/>
</dbReference>
<dbReference type="GO" id="GO:0003887">
    <property type="term" value="F:DNA-directed DNA polymerase activity"/>
    <property type="evidence" value="ECO:0007669"/>
    <property type="project" value="UniProtKB-KW"/>
</dbReference>
<dbReference type="InterPro" id="IPR021109">
    <property type="entry name" value="Peptidase_aspartic_dom_sf"/>
</dbReference>
<dbReference type="GO" id="GO:0004190">
    <property type="term" value="F:aspartic-type endopeptidase activity"/>
    <property type="evidence" value="ECO:0007669"/>
    <property type="project" value="UniProtKB-KW"/>
</dbReference>
<dbReference type="PANTHER" id="PTHR37984">
    <property type="entry name" value="PROTEIN CBG26694"/>
    <property type="match status" value="1"/>
</dbReference>
<keyword evidence="9" id="KW-0460">Magnesium</keyword>
<dbReference type="GO" id="GO:0003677">
    <property type="term" value="F:DNA binding"/>
    <property type="evidence" value="ECO:0007669"/>
    <property type="project" value="UniProtKB-KW"/>
</dbReference>
<keyword evidence="2" id="KW-0808">Transferase</keyword>
<dbReference type="GO" id="GO:0015074">
    <property type="term" value="P:DNA integration"/>
    <property type="evidence" value="ECO:0007669"/>
    <property type="project" value="UniProtKB-KW"/>
</dbReference>
<dbReference type="GO" id="GO:0006310">
    <property type="term" value="P:DNA recombination"/>
    <property type="evidence" value="ECO:0007669"/>
    <property type="project" value="UniProtKB-KW"/>
</dbReference>
<gene>
    <name evidence="17" type="ORF">PHPALM_21009</name>
</gene>
<keyword evidence="11" id="KW-0695">RNA-directed DNA polymerase</keyword>
<keyword evidence="13" id="KW-0238">DNA-binding</keyword>
<dbReference type="InterPro" id="IPR012337">
    <property type="entry name" value="RNaseH-like_sf"/>
</dbReference>
<keyword evidence="3" id="KW-0548">Nucleotidyltransferase</keyword>
<keyword evidence="7" id="KW-0255">Endonuclease</keyword>
<evidence type="ECO:0000256" key="5">
    <source>
        <dbReference type="ARBA" id="ARBA00022723"/>
    </source>
</evidence>
<evidence type="ECO:0000256" key="14">
    <source>
        <dbReference type="ARBA" id="ARBA00023172"/>
    </source>
</evidence>
<dbReference type="InterPro" id="IPR050951">
    <property type="entry name" value="Retrovirus_Pol_polyprotein"/>
</dbReference>
<dbReference type="GO" id="GO:0003964">
    <property type="term" value="F:RNA-directed DNA polymerase activity"/>
    <property type="evidence" value="ECO:0007669"/>
    <property type="project" value="UniProtKB-KW"/>
</dbReference>
<dbReference type="OrthoDB" id="112176at2759"/>
<keyword evidence="1" id="KW-0645">Protease</keyword>
<evidence type="ECO:0000256" key="8">
    <source>
        <dbReference type="ARBA" id="ARBA00022801"/>
    </source>
</evidence>
<sequence>MEQANASEDIELWIFTTELYYASRRELMEADSSGFVTVISSNLGKSVLNWYRAFITECERANKAPTWSLFKQQLRTRFRPRDFEYDLRERMFRLKQNETIHEYVSKFQDLLSQTELAISELEKRFFFQNGLREETAKKIKEEKAIEIASNFEFAHYWGKPPRAHAKGSQGSSSSGHRPPKSKQQNNKHYEKKKGANCGKVGHISPDCSQPKRTEANRYMQGAVYAILEAEARAFKTEDQERPVTIFIDNGSSLNGVTEELVKKLELDVTEGDTMQVDLGYDQVGIVHLPGFPLTTGTFQVMPVPEENDVVLDMMWLREQNPDIDWSTGQIAPRINVENTQTVKLRLPKTRPARWVAGQRRARIAQSREIFNYYRQHGHNGQFGRTKIISSNQFQQMLRRNKDIEAVFVINPHDSEKAERFKSQGWDALKGNPAYETLLKYVDTVFRTELPNETPPVREGIEHEILLNPGTTPISVKKWRQSPDQRKTIQEWTKEMVQAGIIRPSTLKTWRVYLLDKPFLVETDHKSIEMILTQKTANRRIARWFNELAEFRPMFKWIPGETNVVADALSRNPEFEHKAAQVSLQELLDTAQNREIVATMVANNMTVAQSAKKMYAWNKDLQRINKTLKLGDNVPHYSLNDGVLYYQTGEDESPRLYIPDNEDLRNRVICENHDTVTAGHPGSYKTYVAVREKYYWPRMMKYIQRYCNTCEMCQPNKARQVKPPGLLQPLDVPRGRWIDISMDFVVSLPSSKDGYNAIMVIVDRLTKCAKVIATQTTDSAEDTANVFMKNYVKDHGLPKTIVSDRDSKFTSKFWQAVITAMGTQHNLSSAFRPQTDGQTERTNRFIGDYLRGVVNPAQSDWDEFIHMAEFSYNRRAHATIGMSPFQADLGYIPYMPDDVVSDPEFKKLEKAAREFLLRQEAFLKVAQDRMSEAQERMKYYYHRNRLVQDFKTGDIVLLDGKNLDIRHKGYAQSKKLAPRFIGPFPVQKKVSRDSYELGLSKNLKLHPVFHTSLLKPYRKDPKRRQKANVVALADGTEGQLVEAVVNLRKRKGKMQYQI</sequence>
<evidence type="ECO:0000313" key="18">
    <source>
        <dbReference type="Proteomes" id="UP000237271"/>
    </source>
</evidence>
<dbReference type="Pfam" id="PF03732">
    <property type="entry name" value="Retrotrans_gag"/>
    <property type="match status" value="1"/>
</dbReference>
<evidence type="ECO:0000256" key="11">
    <source>
        <dbReference type="ARBA" id="ARBA00022918"/>
    </source>
</evidence>
<dbReference type="GO" id="GO:0046872">
    <property type="term" value="F:metal ion binding"/>
    <property type="evidence" value="ECO:0007669"/>
    <property type="project" value="UniProtKB-KW"/>
</dbReference>
<dbReference type="InterPro" id="IPR036397">
    <property type="entry name" value="RNaseH_sf"/>
</dbReference>
<dbReference type="Proteomes" id="UP000237271">
    <property type="component" value="Unassembled WGS sequence"/>
</dbReference>
<evidence type="ECO:0000256" key="9">
    <source>
        <dbReference type="ARBA" id="ARBA00022842"/>
    </source>
</evidence>
<dbReference type="Pfam" id="PF24626">
    <property type="entry name" value="SH3_Tf2-1"/>
    <property type="match status" value="1"/>
</dbReference>
<evidence type="ECO:0000256" key="6">
    <source>
        <dbReference type="ARBA" id="ARBA00022750"/>
    </source>
</evidence>
<dbReference type="EMBL" id="NCKW01011403">
    <property type="protein sequence ID" value="POM63570.1"/>
    <property type="molecule type" value="Genomic_DNA"/>
</dbReference>
<evidence type="ECO:0000256" key="4">
    <source>
        <dbReference type="ARBA" id="ARBA00022722"/>
    </source>
</evidence>
<keyword evidence="5" id="KW-0479">Metal-binding</keyword>
<dbReference type="Gene3D" id="1.10.340.70">
    <property type="match status" value="1"/>
</dbReference>
<feature type="region of interest" description="Disordered" evidence="15">
    <location>
        <begin position="161"/>
        <end position="211"/>
    </location>
</feature>
<dbReference type="GO" id="GO:0004519">
    <property type="term" value="F:endonuclease activity"/>
    <property type="evidence" value="ECO:0007669"/>
    <property type="project" value="UniProtKB-KW"/>
</dbReference>
<evidence type="ECO:0000256" key="15">
    <source>
        <dbReference type="SAM" id="MobiDB-lite"/>
    </source>
</evidence>
<evidence type="ECO:0000259" key="16">
    <source>
        <dbReference type="PROSITE" id="PS50994"/>
    </source>
</evidence>
<evidence type="ECO:0000256" key="3">
    <source>
        <dbReference type="ARBA" id="ARBA00022695"/>
    </source>
</evidence>
<comment type="caution">
    <text evidence="17">The sequence shown here is derived from an EMBL/GenBank/DDBJ whole genome shotgun (WGS) entry which is preliminary data.</text>
</comment>
<keyword evidence="18" id="KW-1185">Reference proteome</keyword>